<keyword evidence="3" id="KW-1185">Reference proteome</keyword>
<evidence type="ECO:0000313" key="2">
    <source>
        <dbReference type="EMBL" id="KAL2293351.1"/>
    </source>
</evidence>
<accession>A0ABR4FFU3</accession>
<protein>
    <submittedName>
        <fullName evidence="2">Uncharacterized protein</fullName>
    </submittedName>
</protein>
<name>A0ABR4FFU3_9PEZI</name>
<evidence type="ECO:0000313" key="3">
    <source>
        <dbReference type="Proteomes" id="UP001600888"/>
    </source>
</evidence>
<dbReference type="Proteomes" id="UP001600888">
    <property type="component" value="Unassembled WGS sequence"/>
</dbReference>
<evidence type="ECO:0000256" key="1">
    <source>
        <dbReference type="SAM" id="Coils"/>
    </source>
</evidence>
<gene>
    <name evidence="2" type="ORF">FJTKL_05278</name>
</gene>
<organism evidence="2 3">
    <name type="scientific">Diaporthe vaccinii</name>
    <dbReference type="NCBI Taxonomy" id="105482"/>
    <lineage>
        <taxon>Eukaryota</taxon>
        <taxon>Fungi</taxon>
        <taxon>Dikarya</taxon>
        <taxon>Ascomycota</taxon>
        <taxon>Pezizomycotina</taxon>
        <taxon>Sordariomycetes</taxon>
        <taxon>Sordariomycetidae</taxon>
        <taxon>Diaporthales</taxon>
        <taxon>Diaporthaceae</taxon>
        <taxon>Diaporthe</taxon>
        <taxon>Diaporthe eres species complex</taxon>
    </lineage>
</organism>
<comment type="caution">
    <text evidence="2">The sequence shown here is derived from an EMBL/GenBank/DDBJ whole genome shotgun (WGS) entry which is preliminary data.</text>
</comment>
<proteinExistence type="predicted"/>
<reference evidence="2 3" key="1">
    <citation type="submission" date="2024-03" db="EMBL/GenBank/DDBJ databases">
        <title>A high-quality draft genome sequence of Diaporthe vaccinii, a causative agent of upright dieback and viscid rot disease in cranberry plants.</title>
        <authorList>
            <person name="Sarrasin M."/>
            <person name="Lang B.F."/>
            <person name="Burger G."/>
        </authorList>
    </citation>
    <scope>NUCLEOTIDE SEQUENCE [LARGE SCALE GENOMIC DNA]</scope>
    <source>
        <strain evidence="2 3">IS7</strain>
    </source>
</reference>
<keyword evidence="1" id="KW-0175">Coiled coil</keyword>
<sequence>MERYRLAAEKPKGELPRAVLPRAVLPAAKAVRELEKVVQALVKEALELEKVVQELELELEREQQAEQRQVASRLLKTLRLCKEWVNSDYQKLDHEHAQDQL</sequence>
<dbReference type="EMBL" id="JBAWTH010000001">
    <property type="protein sequence ID" value="KAL2293351.1"/>
    <property type="molecule type" value="Genomic_DNA"/>
</dbReference>
<feature type="coiled-coil region" evidence="1">
    <location>
        <begin position="31"/>
        <end position="72"/>
    </location>
</feature>